<dbReference type="SUPFAM" id="SSF52087">
    <property type="entry name" value="CRAL/TRIO domain"/>
    <property type="match status" value="1"/>
</dbReference>
<dbReference type="EnsemblMetazoa" id="SCAU002428-RA">
    <property type="protein sequence ID" value="SCAU002428-PA"/>
    <property type="gene ID" value="SCAU002428"/>
</dbReference>
<dbReference type="VEuPathDB" id="VectorBase:SCAU002428"/>
<dbReference type="AlphaFoldDB" id="A0A1I8NVM1"/>
<dbReference type="Pfam" id="PF00650">
    <property type="entry name" value="CRAL_TRIO"/>
    <property type="match status" value="1"/>
</dbReference>
<dbReference type="Proteomes" id="UP000095300">
    <property type="component" value="Unassembled WGS sequence"/>
</dbReference>
<accession>A0A1I8NVM1</accession>
<sequence length="239" mass="27683">MSADVESTQNLILYNYKLRNKYDHIFLKRDPMDEATQEILKVADYLSLPGRTAENYSVTLFRLQEFEPEKFKFTEAVKVLFMIIDCRFVGTEEIDNGDVIIFDMAGYTLKHLAQTSISSLRTVTKYTQEAHSGRVRQIHVINAAPYLDKVLAVVRPFLKGELMKMIHTHLPGSDTPYEFVPRELLPEEYGGNAGKMSDIRQHWINKLKENRDFLMDESRWKMKKPQSGNVDNLSSLEID</sequence>
<dbReference type="PRINTS" id="PR00180">
    <property type="entry name" value="CRETINALDHBP"/>
</dbReference>
<evidence type="ECO:0000313" key="2">
    <source>
        <dbReference type="EnsemblMetazoa" id="SCAU002428-PA"/>
    </source>
</evidence>
<feature type="domain" description="CRAL-TRIO" evidence="1">
    <location>
        <begin position="33"/>
        <end position="197"/>
    </location>
</feature>
<dbReference type="PANTHER" id="PTHR10174">
    <property type="entry name" value="ALPHA-TOCOPHEROL TRANSFER PROTEIN-RELATED"/>
    <property type="match status" value="1"/>
</dbReference>
<dbReference type="InterPro" id="IPR001251">
    <property type="entry name" value="CRAL-TRIO_dom"/>
</dbReference>
<name>A0A1I8NVM1_STOCA</name>
<gene>
    <name evidence="2" type="primary">106092908</name>
</gene>
<evidence type="ECO:0000259" key="1">
    <source>
        <dbReference type="PROSITE" id="PS50191"/>
    </source>
</evidence>
<keyword evidence="3" id="KW-1185">Reference proteome</keyword>
<dbReference type="OrthoDB" id="1434354at2759"/>
<dbReference type="SMART" id="SM00516">
    <property type="entry name" value="SEC14"/>
    <property type="match status" value="1"/>
</dbReference>
<dbReference type="GO" id="GO:1902936">
    <property type="term" value="F:phosphatidylinositol bisphosphate binding"/>
    <property type="evidence" value="ECO:0007669"/>
    <property type="project" value="TreeGrafter"/>
</dbReference>
<dbReference type="GO" id="GO:0016020">
    <property type="term" value="C:membrane"/>
    <property type="evidence" value="ECO:0007669"/>
    <property type="project" value="TreeGrafter"/>
</dbReference>
<dbReference type="PANTHER" id="PTHR10174:SF222">
    <property type="entry name" value="GH10083P-RELATED"/>
    <property type="match status" value="1"/>
</dbReference>
<dbReference type="InterPro" id="IPR036865">
    <property type="entry name" value="CRAL-TRIO_dom_sf"/>
</dbReference>
<protein>
    <recommendedName>
        <fullName evidence="1">CRAL-TRIO domain-containing protein</fullName>
    </recommendedName>
</protein>
<proteinExistence type="predicted"/>
<dbReference type="Gene3D" id="1.20.5.1200">
    <property type="entry name" value="Alpha-tocopherol transfer"/>
    <property type="match status" value="1"/>
</dbReference>
<dbReference type="Gene3D" id="3.40.525.10">
    <property type="entry name" value="CRAL-TRIO lipid binding domain"/>
    <property type="match status" value="1"/>
</dbReference>
<organism evidence="2 3">
    <name type="scientific">Stomoxys calcitrans</name>
    <name type="common">Stable fly</name>
    <name type="synonym">Conops calcitrans</name>
    <dbReference type="NCBI Taxonomy" id="35570"/>
    <lineage>
        <taxon>Eukaryota</taxon>
        <taxon>Metazoa</taxon>
        <taxon>Ecdysozoa</taxon>
        <taxon>Arthropoda</taxon>
        <taxon>Hexapoda</taxon>
        <taxon>Insecta</taxon>
        <taxon>Pterygota</taxon>
        <taxon>Neoptera</taxon>
        <taxon>Endopterygota</taxon>
        <taxon>Diptera</taxon>
        <taxon>Brachycera</taxon>
        <taxon>Muscomorpha</taxon>
        <taxon>Muscoidea</taxon>
        <taxon>Muscidae</taxon>
        <taxon>Stomoxys</taxon>
    </lineage>
</organism>
<dbReference type="CDD" id="cd00170">
    <property type="entry name" value="SEC14"/>
    <property type="match status" value="1"/>
</dbReference>
<dbReference type="PROSITE" id="PS50191">
    <property type="entry name" value="CRAL_TRIO"/>
    <property type="match status" value="1"/>
</dbReference>
<evidence type="ECO:0000313" key="3">
    <source>
        <dbReference type="Proteomes" id="UP000095300"/>
    </source>
</evidence>
<reference evidence="2" key="1">
    <citation type="submission" date="2020-05" db="UniProtKB">
        <authorList>
            <consortium name="EnsemblMetazoa"/>
        </authorList>
    </citation>
    <scope>IDENTIFICATION</scope>
    <source>
        <strain evidence="2">USDA</strain>
    </source>
</reference>